<sequence>MKHTGLKLILCSSALFTGLAVASPLEIADVTGSWMNTGAPASSLTGEGTNTLKWGNAHPNWQSGYNFQGSASPSFFVNEGEQFVLGAFTHYNHPIGGASLTSAELIVSTMIKVNGVAQLLESVFQFDHWETVNTPAAGTYCANGESRSTSINHNGCADRVMFSLSRTNSTAYTVGNHEYYLDITGFFHDGELTEELWTKERATNTSLLSGIIRSKVLEVPEPSSLALVALSLLGLFSRRALKKRWH</sequence>
<dbReference type="RefSeq" id="WP_322856270.1">
    <property type="nucleotide sequence ID" value="NZ_JAYDCJ010000003.1"/>
</dbReference>
<accession>A0ABU5P177</accession>
<dbReference type="NCBIfam" id="TIGR02595">
    <property type="entry name" value="PEP_CTERM"/>
    <property type="match status" value="1"/>
</dbReference>
<evidence type="ECO:0000313" key="3">
    <source>
        <dbReference type="EMBL" id="MEA1081828.1"/>
    </source>
</evidence>
<dbReference type="Pfam" id="PF07589">
    <property type="entry name" value="PEP-CTERM"/>
    <property type="match status" value="1"/>
</dbReference>
<gene>
    <name evidence="3" type="ORF">U5822_14225</name>
</gene>
<evidence type="ECO:0000256" key="1">
    <source>
        <dbReference type="SAM" id="SignalP"/>
    </source>
</evidence>
<feature type="chain" id="PRO_5046905530" evidence="1">
    <location>
        <begin position="23"/>
        <end position="246"/>
    </location>
</feature>
<dbReference type="InterPro" id="IPR047995">
    <property type="entry name" value="Choice_anch_K"/>
</dbReference>
<keyword evidence="4" id="KW-1185">Reference proteome</keyword>
<protein>
    <submittedName>
        <fullName evidence="3">THxN family PEP-CTERM protein</fullName>
    </submittedName>
</protein>
<dbReference type="Proteomes" id="UP001305746">
    <property type="component" value="Unassembled WGS sequence"/>
</dbReference>
<reference evidence="3 4" key="1">
    <citation type="submission" date="2023-12" db="EMBL/GenBank/DDBJ databases">
        <title>Marinobacter qingdaonensis sp. nov., isolated from the intertidal sediment of Qingdao, PR China.</title>
        <authorList>
            <person name="Li Y."/>
        </authorList>
    </citation>
    <scope>NUCLEOTIDE SEQUENCE [LARGE SCALE GENOMIC DNA]</scope>
    <source>
        <strain evidence="3 4">ASW11-75</strain>
    </source>
</reference>
<dbReference type="NCBIfam" id="NF038131">
    <property type="entry name" value="choice_anch_K"/>
    <property type="match status" value="1"/>
</dbReference>
<dbReference type="NCBIfam" id="NF038125">
    <property type="entry name" value="PEP_CTERM_THxN"/>
    <property type="match status" value="1"/>
</dbReference>
<feature type="signal peptide" evidence="1">
    <location>
        <begin position="1"/>
        <end position="22"/>
    </location>
</feature>
<organism evidence="3 4">
    <name type="scientific">Marinobacter qingdaonensis</name>
    <dbReference type="NCBI Taxonomy" id="3108486"/>
    <lineage>
        <taxon>Bacteria</taxon>
        <taxon>Pseudomonadati</taxon>
        <taxon>Pseudomonadota</taxon>
        <taxon>Gammaproteobacteria</taxon>
        <taxon>Pseudomonadales</taxon>
        <taxon>Marinobacteraceae</taxon>
        <taxon>Marinobacter</taxon>
    </lineage>
</organism>
<dbReference type="InterPro" id="IPR013424">
    <property type="entry name" value="Ice-binding_C"/>
</dbReference>
<comment type="caution">
    <text evidence="3">The sequence shown here is derived from an EMBL/GenBank/DDBJ whole genome shotgun (WGS) entry which is preliminary data.</text>
</comment>
<evidence type="ECO:0000313" key="4">
    <source>
        <dbReference type="Proteomes" id="UP001305746"/>
    </source>
</evidence>
<evidence type="ECO:0000259" key="2">
    <source>
        <dbReference type="Pfam" id="PF07589"/>
    </source>
</evidence>
<feature type="domain" description="Ice-binding protein C-terminal" evidence="2">
    <location>
        <begin position="219"/>
        <end position="239"/>
    </location>
</feature>
<dbReference type="EMBL" id="JAYDCJ010000003">
    <property type="protein sequence ID" value="MEA1081828.1"/>
    <property type="molecule type" value="Genomic_DNA"/>
</dbReference>
<proteinExistence type="predicted"/>
<name>A0ABU5P177_9GAMM</name>
<keyword evidence="1" id="KW-0732">Signal</keyword>